<dbReference type="RefSeq" id="WP_311190695.1">
    <property type="nucleotide sequence ID" value="NZ_CP115541.1"/>
</dbReference>
<sequence>MAHADLLKRLAAGLMLTASSASQALEVSPLSVTLAPGQRDDSVWLYNDSDQPWHGQARLYHWAQGPDHERLEPAVVLAVSPSELELPAHGRQRVRLVWSAASPTTEQSYRLVLRAGQDSPAVQISLPVFVAGADHRAGPALAVRVLPGPGPAVLELYNGSPRHARLSDLSFIPGHGTTQPLLPGLAGYVLAGQTRQWPLPGAASAYADGRFSARLGQDDPALLAPLDPAIAPGTGSGL</sequence>
<proteinExistence type="predicted"/>
<reference evidence="2 3" key="1">
    <citation type="submission" date="2022-12" db="EMBL/GenBank/DDBJ databases">
        <title>Two new species, Stenotrophomonas aracearum and Stenotrophomonas oahuensis, isolated from Anthurium (Araceae family) in Hawaii.</title>
        <authorList>
            <person name="Chunag S.C."/>
            <person name="Dobhal S."/>
            <person name="Alvarez A."/>
            <person name="Arif M."/>
        </authorList>
    </citation>
    <scope>NUCLEOTIDE SEQUENCE [LARGE SCALE GENOMIC DNA]</scope>
    <source>
        <strain evidence="2 3">A5586</strain>
    </source>
</reference>
<keyword evidence="3" id="KW-1185">Reference proteome</keyword>
<dbReference type="Gene3D" id="2.60.40.10">
    <property type="entry name" value="Immunoglobulins"/>
    <property type="match status" value="1"/>
</dbReference>
<evidence type="ECO:0000313" key="2">
    <source>
        <dbReference type="EMBL" id="WNH51451.1"/>
    </source>
</evidence>
<dbReference type="InterPro" id="IPR050643">
    <property type="entry name" value="Periplasmic_pilus_chap"/>
</dbReference>
<dbReference type="InterPro" id="IPR008962">
    <property type="entry name" value="PapD-like_sf"/>
</dbReference>
<keyword evidence="1" id="KW-0732">Signal</keyword>
<dbReference type="InterPro" id="IPR013783">
    <property type="entry name" value="Ig-like_fold"/>
</dbReference>
<accession>A0ABY9YLH4</accession>
<dbReference type="SUPFAM" id="SSF49354">
    <property type="entry name" value="PapD-like"/>
    <property type="match status" value="1"/>
</dbReference>
<organism evidence="2 3">
    <name type="scientific">Stenotrophomonas oahuensis</name>
    <dbReference type="NCBI Taxonomy" id="3003271"/>
    <lineage>
        <taxon>Bacteria</taxon>
        <taxon>Pseudomonadati</taxon>
        <taxon>Pseudomonadota</taxon>
        <taxon>Gammaproteobacteria</taxon>
        <taxon>Lysobacterales</taxon>
        <taxon>Lysobacteraceae</taxon>
        <taxon>Stenotrophomonas</taxon>
    </lineage>
</organism>
<protein>
    <submittedName>
        <fullName evidence="2">Fimbria/pilus periplasmic chaperone</fullName>
    </submittedName>
</protein>
<evidence type="ECO:0000313" key="3">
    <source>
        <dbReference type="Proteomes" id="UP001302072"/>
    </source>
</evidence>
<feature type="signal peptide" evidence="1">
    <location>
        <begin position="1"/>
        <end position="24"/>
    </location>
</feature>
<evidence type="ECO:0000256" key="1">
    <source>
        <dbReference type="SAM" id="SignalP"/>
    </source>
</evidence>
<dbReference type="EMBL" id="CP115541">
    <property type="protein sequence ID" value="WNH51451.1"/>
    <property type="molecule type" value="Genomic_DNA"/>
</dbReference>
<name>A0ABY9YLH4_9GAMM</name>
<dbReference type="PANTHER" id="PTHR30251:SF4">
    <property type="entry name" value="SLR1668 PROTEIN"/>
    <property type="match status" value="1"/>
</dbReference>
<feature type="chain" id="PRO_5047510417" evidence="1">
    <location>
        <begin position="25"/>
        <end position="238"/>
    </location>
</feature>
<gene>
    <name evidence="2" type="ORF">PDM29_13910</name>
</gene>
<dbReference type="Proteomes" id="UP001302072">
    <property type="component" value="Chromosome"/>
</dbReference>
<dbReference type="PANTHER" id="PTHR30251">
    <property type="entry name" value="PILUS ASSEMBLY CHAPERONE"/>
    <property type="match status" value="1"/>
</dbReference>